<dbReference type="InterPro" id="IPR007627">
    <property type="entry name" value="RNA_pol_sigma70_r2"/>
</dbReference>
<dbReference type="PANTHER" id="PTHR43133:SF51">
    <property type="entry name" value="RNA POLYMERASE SIGMA FACTOR"/>
    <property type="match status" value="1"/>
</dbReference>
<evidence type="ECO:0000313" key="10">
    <source>
        <dbReference type="Proteomes" id="UP000830639"/>
    </source>
</evidence>
<dbReference type="PROSITE" id="PS01063">
    <property type="entry name" value="SIGMA70_ECF"/>
    <property type="match status" value="1"/>
</dbReference>
<name>A0ABY4JGQ6_9BACI</name>
<evidence type="ECO:0000256" key="5">
    <source>
        <dbReference type="ARBA" id="ARBA00023163"/>
    </source>
</evidence>
<keyword evidence="4 6" id="KW-0238">DNA-binding</keyword>
<evidence type="ECO:0000313" key="9">
    <source>
        <dbReference type="EMBL" id="UPM52672.1"/>
    </source>
</evidence>
<evidence type="ECO:0000259" key="7">
    <source>
        <dbReference type="Pfam" id="PF04542"/>
    </source>
</evidence>
<dbReference type="InterPro" id="IPR013325">
    <property type="entry name" value="RNA_pol_sigma_r2"/>
</dbReference>
<keyword evidence="10" id="KW-1185">Reference proteome</keyword>
<evidence type="ECO:0000256" key="6">
    <source>
        <dbReference type="RuleBase" id="RU000716"/>
    </source>
</evidence>
<protein>
    <recommendedName>
        <fullName evidence="6">RNA polymerase sigma factor</fullName>
    </recommendedName>
</protein>
<comment type="similarity">
    <text evidence="1 6">Belongs to the sigma-70 factor family. ECF subfamily.</text>
</comment>
<dbReference type="NCBIfam" id="TIGR02937">
    <property type="entry name" value="sigma70-ECF"/>
    <property type="match status" value="1"/>
</dbReference>
<dbReference type="Pfam" id="PF04545">
    <property type="entry name" value="Sigma70_r4"/>
    <property type="match status" value="1"/>
</dbReference>
<gene>
    <name evidence="9" type="ORF">MY490_12600</name>
</gene>
<organism evidence="9 10">
    <name type="scientific">Gottfriedia acidiceleris</name>
    <dbReference type="NCBI Taxonomy" id="371036"/>
    <lineage>
        <taxon>Bacteria</taxon>
        <taxon>Bacillati</taxon>
        <taxon>Bacillota</taxon>
        <taxon>Bacilli</taxon>
        <taxon>Bacillales</taxon>
        <taxon>Bacillaceae</taxon>
        <taxon>Gottfriedia</taxon>
    </lineage>
</organism>
<dbReference type="Pfam" id="PF04542">
    <property type="entry name" value="Sigma70_r2"/>
    <property type="match status" value="1"/>
</dbReference>
<dbReference type="SUPFAM" id="SSF88659">
    <property type="entry name" value="Sigma3 and sigma4 domains of RNA polymerase sigma factors"/>
    <property type="match status" value="1"/>
</dbReference>
<feature type="domain" description="RNA polymerase sigma-70 region 4" evidence="8">
    <location>
        <begin position="115"/>
        <end position="161"/>
    </location>
</feature>
<reference evidence="9 10" key="1">
    <citation type="submission" date="2022-04" db="EMBL/GenBank/DDBJ databases">
        <title>Mechanism of arsenic methylation and mitigation arsenic toxicity by Bacillus sp. LH14 from an Arsenic-Contaminated Paddy Soil.</title>
        <authorList>
            <person name="Wang D."/>
        </authorList>
    </citation>
    <scope>NUCLEOTIDE SEQUENCE [LARGE SCALE GENOMIC DNA]</scope>
    <source>
        <strain evidence="9 10">LH14</strain>
    </source>
</reference>
<accession>A0ABY4JGQ6</accession>
<dbReference type="Proteomes" id="UP000830639">
    <property type="component" value="Chromosome"/>
</dbReference>
<evidence type="ECO:0000259" key="8">
    <source>
        <dbReference type="Pfam" id="PF04545"/>
    </source>
</evidence>
<feature type="domain" description="RNA polymerase sigma-70 region 2" evidence="7">
    <location>
        <begin position="13"/>
        <end position="79"/>
    </location>
</feature>
<keyword evidence="2 6" id="KW-0805">Transcription regulation</keyword>
<sequence length="188" mass="22319">MPERIDKDCLEELFNNHSSLVYRTAYFLTKSKVMAEDITQETYIRIIKKFHLFDQTKAIEPWIYRITVNITRNMIRKQKIKKLFGIQYDVLTENNVEQSILQNEMEDHLWKEINLLPQKSKEVIVLHYYLELKLDEVADSLNIPIGTCKSRLNYALTKLRNRLSNNELFKVEEKLKGGELKGGKQSYF</sequence>
<dbReference type="InterPro" id="IPR013324">
    <property type="entry name" value="RNA_pol_sigma_r3/r4-like"/>
</dbReference>
<dbReference type="InterPro" id="IPR036388">
    <property type="entry name" value="WH-like_DNA-bd_sf"/>
</dbReference>
<dbReference type="InterPro" id="IPR014284">
    <property type="entry name" value="RNA_pol_sigma-70_dom"/>
</dbReference>
<dbReference type="CDD" id="cd06171">
    <property type="entry name" value="Sigma70_r4"/>
    <property type="match status" value="1"/>
</dbReference>
<evidence type="ECO:0000256" key="2">
    <source>
        <dbReference type="ARBA" id="ARBA00023015"/>
    </source>
</evidence>
<dbReference type="SUPFAM" id="SSF88946">
    <property type="entry name" value="Sigma2 domain of RNA polymerase sigma factors"/>
    <property type="match status" value="1"/>
</dbReference>
<evidence type="ECO:0000256" key="4">
    <source>
        <dbReference type="ARBA" id="ARBA00023125"/>
    </source>
</evidence>
<dbReference type="Gene3D" id="1.10.10.10">
    <property type="entry name" value="Winged helix-like DNA-binding domain superfamily/Winged helix DNA-binding domain"/>
    <property type="match status" value="1"/>
</dbReference>
<proteinExistence type="inferred from homology"/>
<keyword evidence="5 6" id="KW-0804">Transcription</keyword>
<keyword evidence="3 6" id="KW-0731">Sigma factor</keyword>
<evidence type="ECO:0000256" key="1">
    <source>
        <dbReference type="ARBA" id="ARBA00010641"/>
    </source>
</evidence>
<dbReference type="InterPro" id="IPR007630">
    <property type="entry name" value="RNA_pol_sigma70_r4"/>
</dbReference>
<dbReference type="PANTHER" id="PTHR43133">
    <property type="entry name" value="RNA POLYMERASE ECF-TYPE SIGMA FACTO"/>
    <property type="match status" value="1"/>
</dbReference>
<dbReference type="Gene3D" id="1.10.1740.10">
    <property type="match status" value="1"/>
</dbReference>
<dbReference type="EMBL" id="CP096034">
    <property type="protein sequence ID" value="UPM52672.1"/>
    <property type="molecule type" value="Genomic_DNA"/>
</dbReference>
<dbReference type="InterPro" id="IPR039425">
    <property type="entry name" value="RNA_pol_sigma-70-like"/>
</dbReference>
<dbReference type="RefSeq" id="WP_248266034.1">
    <property type="nucleotide sequence ID" value="NZ_CP096034.1"/>
</dbReference>
<dbReference type="InterPro" id="IPR000838">
    <property type="entry name" value="RNA_pol_sigma70_ECF_CS"/>
</dbReference>
<evidence type="ECO:0000256" key="3">
    <source>
        <dbReference type="ARBA" id="ARBA00023082"/>
    </source>
</evidence>